<dbReference type="Gene3D" id="3.30.565.10">
    <property type="entry name" value="Histidine kinase-like ATPase, C-terminal domain"/>
    <property type="match status" value="1"/>
</dbReference>
<reference evidence="4" key="1">
    <citation type="submission" date="2017-04" db="EMBL/GenBank/DDBJ databases">
        <authorList>
            <person name="Varghese N."/>
            <person name="Submissions S."/>
        </authorList>
    </citation>
    <scope>NUCLEOTIDE SEQUENCE [LARGE SCALE GENOMIC DNA]</scope>
    <source>
        <strain evidence="4">RKEM611</strain>
    </source>
</reference>
<dbReference type="SUPFAM" id="SSF55874">
    <property type="entry name" value="ATPase domain of HSP90 chaperone/DNA topoisomerase II/histidine kinase"/>
    <property type="match status" value="1"/>
</dbReference>
<dbReference type="AlphaFoldDB" id="A0A1Y6BBB5"/>
<evidence type="ECO:0000313" key="4">
    <source>
        <dbReference type="Proteomes" id="UP000192907"/>
    </source>
</evidence>
<dbReference type="PANTHER" id="PTHR43395">
    <property type="entry name" value="SENSOR HISTIDINE KINASE CHEA"/>
    <property type="match status" value="1"/>
</dbReference>
<proteinExistence type="predicted"/>
<dbReference type="InterPro" id="IPR036641">
    <property type="entry name" value="HPT_dom_sf"/>
</dbReference>
<dbReference type="EMBL" id="FWZT01000003">
    <property type="protein sequence ID" value="SMF02483.1"/>
    <property type="molecule type" value="Genomic_DNA"/>
</dbReference>
<accession>A0A1Y6BBB5</accession>
<dbReference type="PANTHER" id="PTHR43395:SF10">
    <property type="entry name" value="CHEMOTAXIS PROTEIN CHEA"/>
    <property type="match status" value="1"/>
</dbReference>
<name>A0A1Y6BBB5_9BACT</name>
<dbReference type="GO" id="GO:0000160">
    <property type="term" value="P:phosphorelay signal transduction system"/>
    <property type="evidence" value="ECO:0007669"/>
    <property type="project" value="InterPro"/>
</dbReference>
<dbReference type="Proteomes" id="UP000192907">
    <property type="component" value="Unassembled WGS sequence"/>
</dbReference>
<gene>
    <name evidence="3" type="ORF">SAMN06296036_103265</name>
</gene>
<dbReference type="GO" id="GO:0016301">
    <property type="term" value="F:kinase activity"/>
    <property type="evidence" value="ECO:0007669"/>
    <property type="project" value="UniProtKB-KW"/>
</dbReference>
<dbReference type="Gene3D" id="3.30.450.20">
    <property type="entry name" value="PAS domain"/>
    <property type="match status" value="1"/>
</dbReference>
<feature type="domain" description="Histidine kinase/HSP90-like ATPase" evidence="2">
    <location>
        <begin position="585"/>
        <end position="727"/>
    </location>
</feature>
<organism evidence="3 4">
    <name type="scientific">Pseudobacteriovorax antillogorgiicola</name>
    <dbReference type="NCBI Taxonomy" id="1513793"/>
    <lineage>
        <taxon>Bacteria</taxon>
        <taxon>Pseudomonadati</taxon>
        <taxon>Bdellovibrionota</taxon>
        <taxon>Oligoflexia</taxon>
        <taxon>Oligoflexales</taxon>
        <taxon>Pseudobacteriovoracaceae</taxon>
        <taxon>Pseudobacteriovorax</taxon>
    </lineage>
</organism>
<feature type="transmembrane region" description="Helical" evidence="1">
    <location>
        <begin position="93"/>
        <end position="112"/>
    </location>
</feature>
<evidence type="ECO:0000259" key="2">
    <source>
        <dbReference type="SMART" id="SM00387"/>
    </source>
</evidence>
<sequence length="743" mass="83416">MIVLGISTDGVHRGVKIFYETNLSRFKNIEFLSSYRHLNETIDKYHAEWKKHKDELTAASAPIVFICMAIIFPLWFLVDLFVVQDHATLDKFLVMRIGVFLWNVVVYSLYRLGRLNENSGGVASISGYAGLGFLFPLLSGNEILFYLLAITTMPVGHGLFENQGTRYYIRWFGIGQLVVAFNVIMSPLPFLDIIFKHGGFLYLTFCAVGVFIFIYKDFTTKKGFILTMKVQENARRSHSILSSIPDAIFTIESHQGQLTIGKEYSSFAQTISGKDERLYKQDPMAVFFGRSDLNAHQKDTLRNTLSLSLDEDVIQFQVNAHVLPQKLNLSPFGSDQNHRTCEMTWRPITNDVDTVTACVVVIRDVTEILNLRAHSLDAEKRNSIVIELLGIKAEESVEVLYVAHQLIDDAKKEVHKLDREDNDPGLALAIIYRNIHTIKGLTVTYHLAGFSEVLHHGEKELSELRGHTQELGLLHGRLDSVIRTIEAELLIYTSVNEETLGRSLEMEFIEVPTIENFIKEYGTQEIPESFIFALQKLYKKSFRKIVEPIAINIGKVAQSKLNKPAPKIEVKNDIVFVQNPDVRVVLKKCLTHLFRNAIDHGIEPPSERIKAGKPEAGRIELALDLNEQHISLEISDDGQGLNLRALKSKLESGDITLKPGAPITEAIFLDGISTKKEATELSGRGVGMAAVRAELESIDGSIDAIITGSERQGFVPFKFRIHLPVKHFEVQLDGGKSPAAEGF</sequence>
<dbReference type="SMART" id="SM00387">
    <property type="entry name" value="HATPase_c"/>
    <property type="match status" value="1"/>
</dbReference>
<keyword evidence="4" id="KW-1185">Reference proteome</keyword>
<keyword evidence="1" id="KW-0812">Transmembrane</keyword>
<evidence type="ECO:0000313" key="3">
    <source>
        <dbReference type="EMBL" id="SMF02483.1"/>
    </source>
</evidence>
<dbReference type="InterPro" id="IPR051315">
    <property type="entry name" value="Bact_Chemotaxis_CheA"/>
</dbReference>
<dbReference type="STRING" id="1513793.SAMN06296036_103265"/>
<keyword evidence="3" id="KW-0808">Transferase</keyword>
<feature type="transmembrane region" description="Helical" evidence="1">
    <location>
        <begin position="194"/>
        <end position="215"/>
    </location>
</feature>
<dbReference type="InterPro" id="IPR036890">
    <property type="entry name" value="HATPase_C_sf"/>
</dbReference>
<keyword evidence="1" id="KW-1133">Transmembrane helix</keyword>
<protein>
    <submittedName>
        <fullName evidence="3">Histidine kinase-, DNA gyrase B-, and HSP90-like ATPase</fullName>
    </submittedName>
</protein>
<evidence type="ECO:0000256" key="1">
    <source>
        <dbReference type="SAM" id="Phobius"/>
    </source>
</evidence>
<feature type="transmembrane region" description="Helical" evidence="1">
    <location>
        <begin position="167"/>
        <end position="188"/>
    </location>
</feature>
<dbReference type="Pfam" id="PF02518">
    <property type="entry name" value="HATPase_c"/>
    <property type="match status" value="1"/>
</dbReference>
<keyword evidence="1" id="KW-0472">Membrane</keyword>
<keyword evidence="3" id="KW-0418">Kinase</keyword>
<dbReference type="Gene3D" id="1.20.120.160">
    <property type="entry name" value="HPT domain"/>
    <property type="match status" value="1"/>
</dbReference>
<dbReference type="InterPro" id="IPR003594">
    <property type="entry name" value="HATPase_dom"/>
</dbReference>
<feature type="transmembrane region" description="Helical" evidence="1">
    <location>
        <begin position="56"/>
        <end position="78"/>
    </location>
</feature>